<feature type="region of interest" description="Disordered" evidence="1">
    <location>
        <begin position="58"/>
        <end position="106"/>
    </location>
</feature>
<accession>A0A4R2NAR5</accession>
<organism evidence="3 4">
    <name type="scientific">Simplicispira metamorpha</name>
    <dbReference type="NCBI Taxonomy" id="80881"/>
    <lineage>
        <taxon>Bacteria</taxon>
        <taxon>Pseudomonadati</taxon>
        <taxon>Pseudomonadota</taxon>
        <taxon>Betaproteobacteria</taxon>
        <taxon>Burkholderiales</taxon>
        <taxon>Comamonadaceae</taxon>
        <taxon>Simplicispira</taxon>
    </lineage>
</organism>
<keyword evidence="4" id="KW-1185">Reference proteome</keyword>
<dbReference type="AlphaFoldDB" id="A0A4R2NAR5"/>
<sequence>MTKTLTTLLSTILCSVFVAPMAWSQDRIYRCGNEYTNNASQARERGCKLVEGGNVTVLQGSAPRAPAPASAPAQASNRPAGSATPPAASRMNDSDQRARDADARAILESELRKAESRLAELNKEYNNGAPERNALDLRNPQRYMERTAELKASIARAEGDIAGIQRELGRHGAANSGK</sequence>
<dbReference type="Proteomes" id="UP000295182">
    <property type="component" value="Unassembled WGS sequence"/>
</dbReference>
<proteinExistence type="predicted"/>
<reference evidence="3 4" key="1">
    <citation type="submission" date="2019-03" db="EMBL/GenBank/DDBJ databases">
        <title>Genomic Encyclopedia of Type Strains, Phase IV (KMG-IV): sequencing the most valuable type-strain genomes for metagenomic binning, comparative biology and taxonomic classification.</title>
        <authorList>
            <person name="Goeker M."/>
        </authorList>
    </citation>
    <scope>NUCLEOTIDE SEQUENCE [LARGE SCALE GENOMIC DNA]</scope>
    <source>
        <strain evidence="3 4">DSM 1837</strain>
    </source>
</reference>
<feature type="compositionally biased region" description="Low complexity" evidence="1">
    <location>
        <begin position="61"/>
        <end position="80"/>
    </location>
</feature>
<evidence type="ECO:0000313" key="4">
    <source>
        <dbReference type="Proteomes" id="UP000295182"/>
    </source>
</evidence>
<dbReference type="RefSeq" id="WP_193552680.1">
    <property type="nucleotide sequence ID" value="NZ_QXNC01000009.1"/>
</dbReference>
<name>A0A4R2NAR5_9BURK</name>
<feature type="compositionally biased region" description="Basic and acidic residues" evidence="1">
    <location>
        <begin position="92"/>
        <end position="106"/>
    </location>
</feature>
<keyword evidence="2" id="KW-0732">Signal</keyword>
<protein>
    <submittedName>
        <fullName evidence="3">Uncharacterized protein</fullName>
    </submittedName>
</protein>
<evidence type="ECO:0000313" key="3">
    <source>
        <dbReference type="EMBL" id="TCP18219.1"/>
    </source>
</evidence>
<evidence type="ECO:0000256" key="2">
    <source>
        <dbReference type="SAM" id="SignalP"/>
    </source>
</evidence>
<evidence type="ECO:0000256" key="1">
    <source>
        <dbReference type="SAM" id="MobiDB-lite"/>
    </source>
</evidence>
<feature type="signal peptide" evidence="2">
    <location>
        <begin position="1"/>
        <end position="24"/>
    </location>
</feature>
<feature type="chain" id="PRO_5020714021" evidence="2">
    <location>
        <begin position="25"/>
        <end position="178"/>
    </location>
</feature>
<gene>
    <name evidence="3" type="ORF">EV674_10914</name>
</gene>
<dbReference type="EMBL" id="SLXH01000009">
    <property type="protein sequence ID" value="TCP18219.1"/>
    <property type="molecule type" value="Genomic_DNA"/>
</dbReference>
<comment type="caution">
    <text evidence="3">The sequence shown here is derived from an EMBL/GenBank/DDBJ whole genome shotgun (WGS) entry which is preliminary data.</text>
</comment>